<dbReference type="NCBIfam" id="TIGR01543">
    <property type="entry name" value="proheadase_HK97"/>
    <property type="match status" value="1"/>
</dbReference>
<dbReference type="InterPro" id="IPR054613">
    <property type="entry name" value="Peptidase_S78_dom"/>
</dbReference>
<proteinExistence type="predicted"/>
<keyword evidence="1" id="KW-1188">Viral release from host cell</keyword>
<evidence type="ECO:0000256" key="2">
    <source>
        <dbReference type="ARBA" id="ARBA00022670"/>
    </source>
</evidence>
<evidence type="ECO:0000313" key="6">
    <source>
        <dbReference type="Proteomes" id="UP000008560"/>
    </source>
</evidence>
<dbReference type="EMBL" id="FQ312004">
    <property type="protein sequence ID" value="CBW24099.1"/>
    <property type="molecule type" value="Genomic_DNA"/>
</dbReference>
<keyword evidence="2 5" id="KW-0645">Protease</keyword>
<accession>E1WWS3</accession>
<protein>
    <submittedName>
        <fullName evidence="5">Putative protease</fullName>
    </submittedName>
</protein>
<keyword evidence="3" id="KW-0378">Hydrolase</keyword>
<dbReference type="InterPro" id="IPR006433">
    <property type="entry name" value="Prohead_protease"/>
</dbReference>
<dbReference type="GO" id="GO:0006508">
    <property type="term" value="P:proteolysis"/>
    <property type="evidence" value="ECO:0007669"/>
    <property type="project" value="UniProtKB-KW"/>
</dbReference>
<sequence>MIMDEKREIRNTAYQVVSDEEKRTVEGYALLFGVSSDGLSFEEVIEHGALDGVIEKSDVFALLNHDQSRGILARCNRGTGSLTLSIDSKGLRYRFEAPKTGLGDELMENIRRGEIAESSFCFDVEEETWEKKSDGTWKRTILKIDHLYDVAPVYNAAYSKTSVYMRGKEQAEEDFRKQEEQRKSGELDEYYENIEKLFNN</sequence>
<evidence type="ECO:0000313" key="5">
    <source>
        <dbReference type="EMBL" id="CBW24099.1"/>
    </source>
</evidence>
<organism evidence="5 6">
    <name type="scientific">Bacteroides fragilis (strain 638R)</name>
    <dbReference type="NCBI Taxonomy" id="862962"/>
    <lineage>
        <taxon>Bacteria</taxon>
        <taxon>Pseudomonadati</taxon>
        <taxon>Bacteroidota</taxon>
        <taxon>Bacteroidia</taxon>
        <taxon>Bacteroidales</taxon>
        <taxon>Bacteroidaceae</taxon>
        <taxon>Bacteroides</taxon>
    </lineage>
</organism>
<evidence type="ECO:0000256" key="1">
    <source>
        <dbReference type="ARBA" id="ARBA00022612"/>
    </source>
</evidence>
<evidence type="ECO:0000256" key="3">
    <source>
        <dbReference type="ARBA" id="ARBA00022801"/>
    </source>
</evidence>
<reference evidence="5 6" key="1">
    <citation type="journal article" date="2010" name="Microbiology">
        <title>Twenty-eight divergent polysaccharide loci specifying within- and amongst-strain capsule diversity in three strains of Bacteroides fragilis.</title>
        <authorList>
            <person name="Patrick S."/>
            <person name="Blakely G.W."/>
            <person name="Houston S."/>
            <person name="Moore J."/>
            <person name="Abratt V.R."/>
            <person name="Bertalan M."/>
            <person name="Cerdeno-Tarraga A.M."/>
            <person name="Quail M.A."/>
            <person name="Corton N."/>
            <person name="Corton C."/>
            <person name="Bignell A."/>
            <person name="Barron A."/>
            <person name="Clark L."/>
            <person name="Bentley S.D."/>
            <person name="Parkhill J."/>
        </authorList>
    </citation>
    <scope>NUCLEOTIDE SEQUENCE [LARGE SCALE GENOMIC DNA]</scope>
    <source>
        <strain evidence="5 6">638R</strain>
    </source>
</reference>
<dbReference type="Pfam" id="PF04586">
    <property type="entry name" value="Peptidase_S78"/>
    <property type="match status" value="1"/>
</dbReference>
<dbReference type="HOGENOM" id="CLU_097078_0_0_10"/>
<dbReference type="PATRIC" id="fig|862962.3.peg.3787"/>
<dbReference type="AlphaFoldDB" id="E1WWS3"/>
<feature type="domain" description="Prohead serine protease" evidence="4">
    <location>
        <begin position="15"/>
        <end position="167"/>
    </location>
</feature>
<evidence type="ECO:0000259" key="4">
    <source>
        <dbReference type="Pfam" id="PF04586"/>
    </source>
</evidence>
<name>E1WWS3_BACF6</name>
<dbReference type="KEGG" id="bfg:BF638R_3646"/>
<dbReference type="Proteomes" id="UP000008560">
    <property type="component" value="Chromosome"/>
</dbReference>
<dbReference type="GO" id="GO:0008233">
    <property type="term" value="F:peptidase activity"/>
    <property type="evidence" value="ECO:0007669"/>
    <property type="project" value="UniProtKB-KW"/>
</dbReference>
<gene>
    <name evidence="5" type="ordered locus">BF638R_3646</name>
</gene>